<proteinExistence type="predicted"/>
<dbReference type="Gene3D" id="1.10.238.160">
    <property type="match status" value="1"/>
</dbReference>
<reference evidence="1 2" key="1">
    <citation type="submission" date="2019-10" db="EMBL/GenBank/DDBJ databases">
        <title>Taxonomy of Antarctic Massilia spp.: description of Massilia rubra sp. nov., Massilia aquatica sp. nov., Massilia mucilaginosa sp. nov., Massilia frigida sp. nov. isolated from streams, lakes and regoliths.</title>
        <authorList>
            <person name="Holochova P."/>
            <person name="Sedlacek I."/>
            <person name="Kralova S."/>
            <person name="Maslanova I."/>
            <person name="Busse H.-J."/>
            <person name="Stankova E."/>
            <person name="Vrbovska V."/>
            <person name="Kovarovic V."/>
            <person name="Bartak M."/>
            <person name="Svec P."/>
            <person name="Pantucek R."/>
        </authorList>
    </citation>
    <scope>NUCLEOTIDE SEQUENCE [LARGE SCALE GENOMIC DNA]</scope>
    <source>
        <strain evidence="1 2">CCM 8695</strain>
    </source>
</reference>
<gene>
    <name evidence="1" type="ORF">F2P44_30540</name>
</gene>
<sequence length="72" mass="8282">MKPLYIDLPTVAGMVSLSTDSVQRQVREENFPKPRQIGPRRVAWLVREVEQWAEERPVSQILPPENTGRRAA</sequence>
<organism evidence="1 2">
    <name type="scientific">Massilia frigida</name>
    <dbReference type="NCBI Taxonomy" id="2609281"/>
    <lineage>
        <taxon>Bacteria</taxon>
        <taxon>Pseudomonadati</taxon>
        <taxon>Pseudomonadota</taxon>
        <taxon>Betaproteobacteria</taxon>
        <taxon>Burkholderiales</taxon>
        <taxon>Oxalobacteraceae</taxon>
        <taxon>Telluria group</taxon>
        <taxon>Massilia</taxon>
    </lineage>
</organism>
<dbReference type="EMBL" id="WHJG01000056">
    <property type="protein sequence ID" value="NHZ83574.1"/>
    <property type="molecule type" value="Genomic_DNA"/>
</dbReference>
<protein>
    <submittedName>
        <fullName evidence="1">AlpA family phage regulatory protein</fullName>
    </submittedName>
</protein>
<evidence type="ECO:0000313" key="1">
    <source>
        <dbReference type="EMBL" id="NHZ83574.1"/>
    </source>
</evidence>
<dbReference type="InterPro" id="IPR010260">
    <property type="entry name" value="AlpA"/>
</dbReference>
<comment type="caution">
    <text evidence="1">The sequence shown here is derived from an EMBL/GenBank/DDBJ whole genome shotgun (WGS) entry which is preliminary data.</text>
</comment>
<dbReference type="Proteomes" id="UP000621455">
    <property type="component" value="Unassembled WGS sequence"/>
</dbReference>
<evidence type="ECO:0000313" key="2">
    <source>
        <dbReference type="Proteomes" id="UP000621455"/>
    </source>
</evidence>
<dbReference type="Pfam" id="PF05930">
    <property type="entry name" value="Phage_AlpA"/>
    <property type="match status" value="1"/>
</dbReference>
<accession>A0ABX0NEN4</accession>
<keyword evidence="2" id="KW-1185">Reference proteome</keyword>
<name>A0ABX0NEN4_9BURK</name>